<evidence type="ECO:0000256" key="2">
    <source>
        <dbReference type="ARBA" id="ARBA00008320"/>
    </source>
</evidence>
<dbReference type="PANTHER" id="PTHR12945">
    <property type="entry name" value="TRANSLATION INITIATION FACTOR EIF3-RELATED"/>
    <property type="match status" value="1"/>
</dbReference>
<organism evidence="8 9">
    <name type="scientific">Diabrotica balteata</name>
    <name type="common">Banded cucumber beetle</name>
    <dbReference type="NCBI Taxonomy" id="107213"/>
    <lineage>
        <taxon>Eukaryota</taxon>
        <taxon>Metazoa</taxon>
        <taxon>Ecdysozoa</taxon>
        <taxon>Arthropoda</taxon>
        <taxon>Hexapoda</taxon>
        <taxon>Insecta</taxon>
        <taxon>Pterygota</taxon>
        <taxon>Neoptera</taxon>
        <taxon>Endopterygota</taxon>
        <taxon>Coleoptera</taxon>
        <taxon>Polyphaga</taxon>
        <taxon>Cucujiformia</taxon>
        <taxon>Chrysomeloidea</taxon>
        <taxon>Chrysomelidae</taxon>
        <taxon>Galerucinae</taxon>
        <taxon>Diabroticina</taxon>
        <taxon>Diabroticites</taxon>
        <taxon>Diabrotica</taxon>
    </lineage>
</organism>
<dbReference type="Gene3D" id="3.40.50.150">
    <property type="entry name" value="Vaccinia Virus protein VP39"/>
    <property type="match status" value="1"/>
</dbReference>
<evidence type="ECO:0000256" key="5">
    <source>
        <dbReference type="ARBA" id="ARBA00023242"/>
    </source>
</evidence>
<evidence type="ECO:0000313" key="9">
    <source>
        <dbReference type="Proteomes" id="UP001153709"/>
    </source>
</evidence>
<comment type="similarity">
    <text evidence="2">Belongs to the TRM6/GCD10 family.</text>
</comment>
<protein>
    <recommendedName>
        <fullName evidence="3">tRNA (adenine(58)-N(1))-methyltransferase non-catalytic subunit TRM6</fullName>
    </recommendedName>
    <alternativeName>
        <fullName evidence="6">tRNA(m1A58)-methyltransferase subunit TRM6</fullName>
    </alternativeName>
</protein>
<dbReference type="InterPro" id="IPR017423">
    <property type="entry name" value="TRM6"/>
</dbReference>
<comment type="subcellular location">
    <subcellularLocation>
        <location evidence="1">Nucleus</location>
    </subcellularLocation>
</comment>
<dbReference type="GO" id="GO:0005634">
    <property type="term" value="C:nucleus"/>
    <property type="evidence" value="ECO:0007669"/>
    <property type="project" value="UniProtKB-SubCell"/>
</dbReference>
<dbReference type="GO" id="GO:0031515">
    <property type="term" value="C:tRNA (m1A) methyltransferase complex"/>
    <property type="evidence" value="ECO:0007669"/>
    <property type="project" value="InterPro"/>
</dbReference>
<evidence type="ECO:0000256" key="4">
    <source>
        <dbReference type="ARBA" id="ARBA00022694"/>
    </source>
</evidence>
<dbReference type="Proteomes" id="UP001153709">
    <property type="component" value="Chromosome 2"/>
</dbReference>
<sequence length="449" mass="51520">MKGETRLPIKQNINMDSEESTIKVGDHIIVQRQGYTKLHKLKARGRLILGSFNIEMDNIIGEKYFDTFQMKNMPGNKKLYILEKVEQINSAVNSLNIETSGADNRNIPNNADSQSLTKDDIDRLVDTELSSNNIVGQLINNSKTFSMKTGYSQEKYIKKKEKKYFEYVQIKKPSIRILVQMFYRQDTTKTLGIRIDDLSQILTYANIHPEGNHVLYDSGTSGLMSAAITNAIGPNTKGQLIHMHPGNECQKSAFIAMQFPKEQVDRCTNVNLYSVLRCFYQQKESFSEKASIDCHQSENSEGEPQTKKLKLDNSTEDKKDLSEEGNTQESKKSSNDPTHKRIWQIENEKACRILEQKVDSLVITVKEHPVNIVKELLQFLHGNRHFVVFSSLKELQHDLYFYLKSRADIINIRVCNSFMRNYQVLPNRTHPEVNMTTGGYILTGYKLSE</sequence>
<dbReference type="PANTHER" id="PTHR12945:SF0">
    <property type="entry name" value="TRNA (ADENINE(58)-N(1))-METHYLTRANSFERASE NON-CATALYTIC SUBUNIT TRM6"/>
    <property type="match status" value="1"/>
</dbReference>
<dbReference type="Pfam" id="PF04189">
    <property type="entry name" value="Gcd10p"/>
    <property type="match status" value="1"/>
</dbReference>
<evidence type="ECO:0000256" key="7">
    <source>
        <dbReference type="SAM" id="MobiDB-lite"/>
    </source>
</evidence>
<reference evidence="8" key="1">
    <citation type="submission" date="2022-01" db="EMBL/GenBank/DDBJ databases">
        <authorList>
            <person name="King R."/>
        </authorList>
    </citation>
    <scope>NUCLEOTIDE SEQUENCE</scope>
</reference>
<dbReference type="EMBL" id="OU898277">
    <property type="protein sequence ID" value="CAG9830058.1"/>
    <property type="molecule type" value="Genomic_DNA"/>
</dbReference>
<name>A0A9N9X9A9_DIABA</name>
<proteinExistence type="inferred from homology"/>
<accession>A0A9N9X9A9</accession>
<dbReference type="AlphaFoldDB" id="A0A9N9X9A9"/>
<evidence type="ECO:0000256" key="3">
    <source>
        <dbReference type="ARBA" id="ARBA00021704"/>
    </source>
</evidence>
<feature type="compositionally biased region" description="Basic and acidic residues" evidence="7">
    <location>
        <begin position="329"/>
        <end position="339"/>
    </location>
</feature>
<evidence type="ECO:0000256" key="6">
    <source>
        <dbReference type="ARBA" id="ARBA00032319"/>
    </source>
</evidence>
<dbReference type="GO" id="GO:0030488">
    <property type="term" value="P:tRNA methylation"/>
    <property type="evidence" value="ECO:0007669"/>
    <property type="project" value="InterPro"/>
</dbReference>
<evidence type="ECO:0000313" key="8">
    <source>
        <dbReference type="EMBL" id="CAG9830058.1"/>
    </source>
</evidence>
<keyword evidence="9" id="KW-1185">Reference proteome</keyword>
<keyword evidence="4" id="KW-0819">tRNA processing</keyword>
<dbReference type="OrthoDB" id="10254665at2759"/>
<dbReference type="InterPro" id="IPR029063">
    <property type="entry name" value="SAM-dependent_MTases_sf"/>
</dbReference>
<evidence type="ECO:0000256" key="1">
    <source>
        <dbReference type="ARBA" id="ARBA00004123"/>
    </source>
</evidence>
<feature type="compositionally biased region" description="Basic and acidic residues" evidence="7">
    <location>
        <begin position="292"/>
        <end position="322"/>
    </location>
</feature>
<feature type="region of interest" description="Disordered" evidence="7">
    <location>
        <begin position="292"/>
        <end position="339"/>
    </location>
</feature>
<keyword evidence="5" id="KW-0539">Nucleus</keyword>
<gene>
    <name evidence="8" type="ORF">DIABBA_LOCUS3793</name>
</gene>